<gene>
    <name evidence="1" type="ORF">GC101_14825</name>
</gene>
<comment type="caution">
    <text evidence="1">The sequence shown here is derived from an EMBL/GenBank/DDBJ whole genome shotgun (WGS) entry which is preliminary data.</text>
</comment>
<dbReference type="Proteomes" id="UP000596857">
    <property type="component" value="Unassembled WGS sequence"/>
</dbReference>
<evidence type="ECO:0000313" key="2">
    <source>
        <dbReference type="Proteomes" id="UP000596857"/>
    </source>
</evidence>
<dbReference type="EMBL" id="WHOB01000039">
    <property type="protein sequence ID" value="NOU80141.1"/>
    <property type="molecule type" value="Genomic_DNA"/>
</dbReference>
<name>A0ABX1YH35_9BACL</name>
<proteinExistence type="predicted"/>
<sequence length="121" mass="13342">MGLKNVTITQQKTALKATNKALQQLRSVLTGGSRWIELEMIPMDVVHNCGEYLDFRLLLSVDFLIVTAFSGRNPVTKAVAGAPTVPKSPPLFSSVIVFFSSIYRSLIYSTIKADLEILTHT</sequence>
<protein>
    <submittedName>
        <fullName evidence="1">Uncharacterized protein</fullName>
    </submittedName>
</protein>
<evidence type="ECO:0000313" key="1">
    <source>
        <dbReference type="EMBL" id="NOU80141.1"/>
    </source>
</evidence>
<organism evidence="1 2">
    <name type="scientific">Paenibacillus phytohabitans</name>
    <dbReference type="NCBI Taxonomy" id="2654978"/>
    <lineage>
        <taxon>Bacteria</taxon>
        <taxon>Bacillati</taxon>
        <taxon>Bacillota</taxon>
        <taxon>Bacilli</taxon>
        <taxon>Bacillales</taxon>
        <taxon>Paenibacillaceae</taxon>
        <taxon>Paenibacillus</taxon>
    </lineage>
</organism>
<accession>A0ABX1YH35</accession>
<keyword evidence="2" id="KW-1185">Reference proteome</keyword>
<reference evidence="1 2" key="1">
    <citation type="submission" date="2019-10" db="EMBL/GenBank/DDBJ databases">
        <title>Description of Paenibacillus terricola sp. nov.</title>
        <authorList>
            <person name="Carlier A."/>
            <person name="Qi S."/>
        </authorList>
    </citation>
    <scope>NUCLEOTIDE SEQUENCE [LARGE SCALE GENOMIC DNA]</scope>
    <source>
        <strain evidence="1 2">LMG 31459</strain>
    </source>
</reference>